<reference evidence="2" key="1">
    <citation type="journal article" date="2023" name="Front. Plant Sci.">
        <title>Chromosomal-level genome assembly of Melastoma candidum provides insights into trichome evolution.</title>
        <authorList>
            <person name="Zhong Y."/>
            <person name="Wu W."/>
            <person name="Sun C."/>
            <person name="Zou P."/>
            <person name="Liu Y."/>
            <person name="Dai S."/>
            <person name="Zhou R."/>
        </authorList>
    </citation>
    <scope>NUCLEOTIDE SEQUENCE [LARGE SCALE GENOMIC DNA]</scope>
</reference>
<proteinExistence type="predicted"/>
<name>A0ACB9L5H0_9MYRT</name>
<keyword evidence="2" id="KW-1185">Reference proteome</keyword>
<accession>A0ACB9L5H0</accession>
<evidence type="ECO:0000313" key="2">
    <source>
        <dbReference type="Proteomes" id="UP001057402"/>
    </source>
</evidence>
<organism evidence="1 2">
    <name type="scientific">Melastoma candidum</name>
    <dbReference type="NCBI Taxonomy" id="119954"/>
    <lineage>
        <taxon>Eukaryota</taxon>
        <taxon>Viridiplantae</taxon>
        <taxon>Streptophyta</taxon>
        <taxon>Embryophyta</taxon>
        <taxon>Tracheophyta</taxon>
        <taxon>Spermatophyta</taxon>
        <taxon>Magnoliopsida</taxon>
        <taxon>eudicotyledons</taxon>
        <taxon>Gunneridae</taxon>
        <taxon>Pentapetalae</taxon>
        <taxon>rosids</taxon>
        <taxon>malvids</taxon>
        <taxon>Myrtales</taxon>
        <taxon>Melastomataceae</taxon>
        <taxon>Melastomatoideae</taxon>
        <taxon>Melastomateae</taxon>
        <taxon>Melastoma</taxon>
    </lineage>
</organism>
<protein>
    <submittedName>
        <fullName evidence="1">Uncharacterized protein</fullName>
    </submittedName>
</protein>
<comment type="caution">
    <text evidence="1">The sequence shown here is derived from an EMBL/GenBank/DDBJ whole genome shotgun (WGS) entry which is preliminary data.</text>
</comment>
<gene>
    <name evidence="1" type="ORF">MLD38_040360</name>
</gene>
<evidence type="ECO:0000313" key="1">
    <source>
        <dbReference type="EMBL" id="KAI4304902.1"/>
    </source>
</evidence>
<sequence length="174" mass="18989">MIRPPPDRRPDHQQSSLLLSVLVLNLLRTSLRDFGSPISIPSPTAITPTGLASLMLGMSLSLMFCGSLTFFIGFMLIPSVLAFPLLLYVAGVVSALSFLARSILCFAITLPSFPQAGYGHLPVEAVWSMVEREGTQSCTKESIFIQRCQDETRGEEKASPPLQTQCSLESKTRV</sequence>
<dbReference type="Proteomes" id="UP001057402">
    <property type="component" value="Chromosome 12"/>
</dbReference>
<dbReference type="EMBL" id="CM042891">
    <property type="protein sequence ID" value="KAI4304902.1"/>
    <property type="molecule type" value="Genomic_DNA"/>
</dbReference>